<keyword evidence="8 11" id="KW-0472">Membrane</keyword>
<comment type="subcellular location">
    <subcellularLocation>
        <location evidence="1">Endomembrane system</location>
        <topology evidence="1">Multi-pass membrane protein</topology>
    </subcellularLocation>
    <subcellularLocation>
        <location evidence="11">Endoplasmic reticulum membrane</location>
    </subcellularLocation>
</comment>
<dbReference type="SUPFAM" id="SSF50182">
    <property type="entry name" value="Sm-like ribonucleoproteins"/>
    <property type="match status" value="1"/>
</dbReference>
<keyword evidence="5 13" id="KW-0812">Transmembrane</keyword>
<dbReference type="Pfam" id="PF25886">
    <property type="entry name" value="Msy1"/>
    <property type="match status" value="1"/>
</dbReference>
<keyword evidence="3" id="KW-0813">Transport</keyword>
<evidence type="ECO:0000256" key="2">
    <source>
        <dbReference type="ARBA" id="ARBA00008017"/>
    </source>
</evidence>
<dbReference type="InterPro" id="IPR016688">
    <property type="entry name" value="MscS-like_plants/fungi"/>
</dbReference>
<feature type="transmembrane region" description="Helical" evidence="13">
    <location>
        <begin position="210"/>
        <end position="228"/>
    </location>
</feature>
<feature type="region of interest" description="Disordered" evidence="12">
    <location>
        <begin position="706"/>
        <end position="777"/>
    </location>
</feature>
<keyword evidence="3" id="KW-0106">Calcium</keyword>
<dbReference type="InterPro" id="IPR006685">
    <property type="entry name" value="MscS_channel_2nd"/>
</dbReference>
<evidence type="ECO:0000256" key="8">
    <source>
        <dbReference type="ARBA" id="ARBA00023136"/>
    </source>
</evidence>
<evidence type="ECO:0000256" key="6">
    <source>
        <dbReference type="ARBA" id="ARBA00022967"/>
    </source>
</evidence>
<feature type="transmembrane region" description="Helical" evidence="13">
    <location>
        <begin position="163"/>
        <end position="189"/>
    </location>
</feature>
<feature type="transmembrane region" description="Helical" evidence="13">
    <location>
        <begin position="248"/>
        <end position="269"/>
    </location>
</feature>
<evidence type="ECO:0000256" key="9">
    <source>
        <dbReference type="ARBA" id="ARBA00023303"/>
    </source>
</evidence>
<dbReference type="PANTHER" id="PTHR31323:SF15">
    <property type="entry name" value="MECHANOSENSITIVE ION CHANNEL PROTEIN MSY1"/>
    <property type="match status" value="1"/>
</dbReference>
<keyword evidence="11" id="KW-0256">Endoplasmic reticulum</keyword>
<evidence type="ECO:0000256" key="11">
    <source>
        <dbReference type="PIRNR" id="PIRNR017209"/>
    </source>
</evidence>
<feature type="compositionally biased region" description="Basic and acidic residues" evidence="12">
    <location>
        <begin position="40"/>
        <end position="63"/>
    </location>
</feature>
<dbReference type="GO" id="GO:0005789">
    <property type="term" value="C:endoplasmic reticulum membrane"/>
    <property type="evidence" value="ECO:0007669"/>
    <property type="project" value="UniProtKB-SubCell"/>
</dbReference>
<keyword evidence="7 13" id="KW-1133">Transmembrane helix</keyword>
<dbReference type="InterPro" id="IPR002048">
    <property type="entry name" value="EF_hand_dom"/>
</dbReference>
<dbReference type="GO" id="GO:0005262">
    <property type="term" value="F:calcium channel activity"/>
    <property type="evidence" value="ECO:0007669"/>
    <property type="project" value="UniProtKB-KW"/>
</dbReference>
<dbReference type="Gene3D" id="1.10.238.10">
    <property type="entry name" value="EF-hand"/>
    <property type="match status" value="1"/>
</dbReference>
<evidence type="ECO:0000256" key="12">
    <source>
        <dbReference type="SAM" id="MobiDB-lite"/>
    </source>
</evidence>
<gene>
    <name evidence="15" type="ORF">N0V93_006149</name>
</gene>
<dbReference type="InterPro" id="IPR023408">
    <property type="entry name" value="MscS_beta-dom_sf"/>
</dbReference>
<feature type="domain" description="EF-hand" evidence="14">
    <location>
        <begin position="411"/>
        <end position="446"/>
    </location>
</feature>
<organism evidence="15 16">
    <name type="scientific">Gnomoniopsis smithogilvyi</name>
    <dbReference type="NCBI Taxonomy" id="1191159"/>
    <lineage>
        <taxon>Eukaryota</taxon>
        <taxon>Fungi</taxon>
        <taxon>Dikarya</taxon>
        <taxon>Ascomycota</taxon>
        <taxon>Pezizomycotina</taxon>
        <taxon>Sordariomycetes</taxon>
        <taxon>Sordariomycetidae</taxon>
        <taxon>Diaporthales</taxon>
        <taxon>Gnomoniaceae</taxon>
        <taxon>Gnomoniopsis</taxon>
    </lineage>
</organism>
<evidence type="ECO:0000256" key="3">
    <source>
        <dbReference type="ARBA" id="ARBA00022568"/>
    </source>
</evidence>
<feature type="transmembrane region" description="Helical" evidence="13">
    <location>
        <begin position="121"/>
        <end position="143"/>
    </location>
</feature>
<evidence type="ECO:0000256" key="5">
    <source>
        <dbReference type="ARBA" id="ARBA00022692"/>
    </source>
</evidence>
<dbReference type="InterPro" id="IPR058650">
    <property type="entry name" value="Msy1/2-like"/>
</dbReference>
<dbReference type="FunFam" id="1.10.238.10:FF:000345">
    <property type="entry name" value="Mechanosensitive ion channel protein"/>
    <property type="match status" value="1"/>
</dbReference>
<accession>A0A9W8YN33</accession>
<evidence type="ECO:0000256" key="7">
    <source>
        <dbReference type="ARBA" id="ARBA00022989"/>
    </source>
</evidence>
<feature type="compositionally biased region" description="Basic and acidic residues" evidence="12">
    <location>
        <begin position="840"/>
        <end position="852"/>
    </location>
</feature>
<evidence type="ECO:0000256" key="10">
    <source>
        <dbReference type="ARBA" id="ARBA00036634"/>
    </source>
</evidence>
<dbReference type="PROSITE" id="PS50222">
    <property type="entry name" value="EF_HAND_2"/>
    <property type="match status" value="1"/>
</dbReference>
<dbReference type="Pfam" id="PF00924">
    <property type="entry name" value="MS_channel_2nd"/>
    <property type="match status" value="1"/>
</dbReference>
<dbReference type="OrthoDB" id="544685at2759"/>
<dbReference type="SUPFAM" id="SSF47473">
    <property type="entry name" value="EF-hand"/>
    <property type="match status" value="1"/>
</dbReference>
<dbReference type="GO" id="GO:0005509">
    <property type="term" value="F:calcium ion binding"/>
    <property type="evidence" value="ECO:0007669"/>
    <property type="project" value="InterPro"/>
</dbReference>
<comment type="caution">
    <text evidence="15">The sequence shown here is derived from an EMBL/GenBank/DDBJ whole genome shotgun (WGS) entry which is preliminary data.</text>
</comment>
<comment type="catalytic activity">
    <reaction evidence="10">
        <text>Ca(2+)(in) = Ca(2+)(out)</text>
        <dbReference type="Rhea" id="RHEA:29671"/>
        <dbReference type="ChEBI" id="CHEBI:29108"/>
    </reaction>
</comment>
<reference evidence="15" key="1">
    <citation type="submission" date="2022-10" db="EMBL/GenBank/DDBJ databases">
        <title>Tapping the CABI collections for fungal endophytes: first genome assemblies for Collariella, Neodidymelliopsis, Ascochyta clinopodiicola, Didymella pomorum, Didymosphaeria variabile, Neocosmospora piperis and Neocucurbitaria cava.</title>
        <authorList>
            <person name="Hill R."/>
        </authorList>
    </citation>
    <scope>NUCLEOTIDE SEQUENCE</scope>
    <source>
        <strain evidence="15">IMI 355082</strain>
    </source>
</reference>
<keyword evidence="6" id="KW-1278">Translocase</keyword>
<evidence type="ECO:0000256" key="4">
    <source>
        <dbReference type="ARBA" id="ARBA00022673"/>
    </source>
</evidence>
<feature type="transmembrane region" description="Helical" evidence="13">
    <location>
        <begin position="467"/>
        <end position="492"/>
    </location>
</feature>
<keyword evidence="3" id="KW-0109">Calcium transport</keyword>
<dbReference type="InterPro" id="IPR010920">
    <property type="entry name" value="LSM_dom_sf"/>
</dbReference>
<dbReference type="InterPro" id="IPR011992">
    <property type="entry name" value="EF-hand-dom_pair"/>
</dbReference>
<feature type="compositionally biased region" description="Polar residues" evidence="12">
    <location>
        <begin position="18"/>
        <end position="37"/>
    </location>
</feature>
<dbReference type="AlphaFoldDB" id="A0A9W8YN33"/>
<keyword evidence="4" id="KW-0107">Calcium channel</keyword>
<feature type="compositionally biased region" description="Basic residues" evidence="12">
    <location>
        <begin position="64"/>
        <end position="75"/>
    </location>
</feature>
<evidence type="ECO:0000313" key="15">
    <source>
        <dbReference type="EMBL" id="KAJ4388690.1"/>
    </source>
</evidence>
<proteinExistence type="inferred from homology"/>
<dbReference type="EMBL" id="JAPEVB010000004">
    <property type="protein sequence ID" value="KAJ4388690.1"/>
    <property type="molecule type" value="Genomic_DNA"/>
</dbReference>
<evidence type="ECO:0000256" key="13">
    <source>
        <dbReference type="SAM" id="Phobius"/>
    </source>
</evidence>
<dbReference type="Gene3D" id="2.30.30.60">
    <property type="match status" value="1"/>
</dbReference>
<protein>
    <recommendedName>
        <fullName evidence="11">Mechanosensitive ion channel protein</fullName>
    </recommendedName>
</protein>
<feature type="region of interest" description="Disordered" evidence="12">
    <location>
        <begin position="796"/>
        <end position="852"/>
    </location>
</feature>
<feature type="compositionally biased region" description="Basic and acidic residues" evidence="12">
    <location>
        <begin position="758"/>
        <end position="768"/>
    </location>
</feature>
<name>A0A9W8YN33_9PEZI</name>
<evidence type="ECO:0000259" key="14">
    <source>
        <dbReference type="PROSITE" id="PS50222"/>
    </source>
</evidence>
<evidence type="ECO:0000256" key="1">
    <source>
        <dbReference type="ARBA" id="ARBA00004127"/>
    </source>
</evidence>
<evidence type="ECO:0000313" key="16">
    <source>
        <dbReference type="Proteomes" id="UP001140453"/>
    </source>
</evidence>
<dbReference type="PANTHER" id="PTHR31323">
    <property type="entry name" value="MECHANOSENSITIVE ION CHANNEL PROTEIN MSY2"/>
    <property type="match status" value="1"/>
</dbReference>
<sequence>MTTSPVRVDTSEKPDPNLLSSSYDTHTLNQSESQENASRLMDDLELLRAERLASREEKEEASRPRSRSLHPHRHRPEAPPEDAFDTLTAQPQIPQTKPQVAPNVFAKLFKSLRRFPRAIRYFVYAIPVAVVLLTPILLDVYALTDSDNPVGGPGGLQLLWFGIWLEILWCSLWASRIIVATLPFWFGLAAKIVSSSNHKKWKDIGRQMEMPTALFIWMLGQISSFQAITDNHRSAGGTWTDGDPPYIAWIDIVWKVIIALFVLATSNWVEKIVIQWIATSFHMRTYSTRIEQNRVNMNFLVQLYDYSKKKLVHDDPDWADGSGGASGAKTPLAMVQQNARQAFSKVGKVAGRMAGDFTGRKVMAAGHPRKVVLELMRNQHGSHILARRIYRTFVREGAETITPDDMKEAFESPDDAEACFGTFDKDLNGDISMEELELVCNEIHVEKKSIAASLKDLDSVIDKLDGVFLFIIFIIAVIVFISIVSGSAASALGTSGTTILGLSWMLQATAQEFLQSIIFVFVKHPFDVGDRVTVYGNTGSLGTGDDYYVQEISLLYTEFKKMEGHIVQAPNSLLNTLFILNQRRSSGLADPIELVLRFGTSSAVVEELKARMLEFVLENKRDYLPRIISEVRTIDEVYSVTLNVIFFHKSNFQNELLRLQRHNKFAAELMHQMTLLGIEGPRKAQPGGAKEYPFYYVPVNNPPAYTDGTTAESGPFPPASQTHRPRSDSNAAGSSLREMPSHSSFTPTSPDVRRRRAESRARQYDRNMPDFGDVFEGRKDPAAVNLARLQALREEAVATGSSMSTDRLAPLGRSGTMDSGSTRRRGIFSGRPRSATQNKEGMDREGGPEKMV</sequence>
<keyword evidence="16" id="KW-1185">Reference proteome</keyword>
<keyword evidence="3" id="KW-0406">Ion transport</keyword>
<dbReference type="Proteomes" id="UP001140453">
    <property type="component" value="Unassembled WGS sequence"/>
</dbReference>
<dbReference type="PIRSF" id="PIRSF017209">
    <property type="entry name" value="Memb_At2g17000_prd"/>
    <property type="match status" value="1"/>
</dbReference>
<dbReference type="GO" id="GO:0006874">
    <property type="term" value="P:intracellular calcium ion homeostasis"/>
    <property type="evidence" value="ECO:0007669"/>
    <property type="project" value="TreeGrafter"/>
</dbReference>
<feature type="region of interest" description="Disordered" evidence="12">
    <location>
        <begin position="1"/>
        <end position="84"/>
    </location>
</feature>
<keyword evidence="9" id="KW-0407">Ion channel</keyword>
<comment type="similarity">
    <text evidence="2 11">Belongs to the MscS (TC 1.A.23) family.</text>
</comment>